<keyword evidence="12" id="KW-0012">Acyltransferase</keyword>
<evidence type="ECO:0000256" key="5">
    <source>
        <dbReference type="ARBA" id="ARBA00022989"/>
    </source>
</evidence>
<comment type="caution">
    <text evidence="12">The sequence shown here is derived from an EMBL/GenBank/DDBJ whole genome shotgun (WGS) entry which is preliminary data.</text>
</comment>
<dbReference type="PANTHER" id="PTHR30309:SF0">
    <property type="entry name" value="GLYCEROL-3-PHOSPHATE ACYLTRANSFERASE-RELATED"/>
    <property type="match status" value="1"/>
</dbReference>
<dbReference type="Proteomes" id="UP001174909">
    <property type="component" value="Unassembled WGS sequence"/>
</dbReference>
<feature type="chain" id="PRO_5041378731" evidence="11">
    <location>
        <begin position="20"/>
        <end position="196"/>
    </location>
</feature>
<dbReference type="InterPro" id="IPR003811">
    <property type="entry name" value="G3P_acylTferase_PlsY"/>
</dbReference>
<keyword evidence="4 10" id="KW-0812">Transmembrane</keyword>
<gene>
    <name evidence="12" type="ORF">GBAR_LOCUS3621</name>
</gene>
<dbReference type="SMART" id="SM01207">
    <property type="entry name" value="G3P_acyltransf"/>
    <property type="match status" value="1"/>
</dbReference>
<dbReference type="PANTHER" id="PTHR30309">
    <property type="entry name" value="INNER MEMBRANE PROTEIN YGIH"/>
    <property type="match status" value="1"/>
</dbReference>
<evidence type="ECO:0000256" key="4">
    <source>
        <dbReference type="ARBA" id="ARBA00022692"/>
    </source>
</evidence>
<protein>
    <submittedName>
        <fullName evidence="12">Glycerol-3-phosphate acyltransferase</fullName>
    </submittedName>
</protein>
<proteinExistence type="inferred from homology"/>
<evidence type="ECO:0000256" key="9">
    <source>
        <dbReference type="ARBA" id="ARBA00023264"/>
    </source>
</evidence>
<feature type="transmembrane region" description="Helical" evidence="10">
    <location>
        <begin position="80"/>
        <end position="98"/>
    </location>
</feature>
<feature type="signal peptide" evidence="11">
    <location>
        <begin position="1"/>
        <end position="19"/>
    </location>
</feature>
<dbReference type="HAMAP" id="MF_01043">
    <property type="entry name" value="PlsY"/>
    <property type="match status" value="1"/>
</dbReference>
<evidence type="ECO:0000313" key="12">
    <source>
        <dbReference type="EMBL" id="CAI8003331.1"/>
    </source>
</evidence>
<keyword evidence="11" id="KW-0732">Signal</keyword>
<keyword evidence="7 10" id="KW-0472">Membrane</keyword>
<evidence type="ECO:0000256" key="1">
    <source>
        <dbReference type="ARBA" id="ARBA00022475"/>
    </source>
</evidence>
<evidence type="ECO:0000256" key="10">
    <source>
        <dbReference type="SAM" id="Phobius"/>
    </source>
</evidence>
<evidence type="ECO:0000256" key="2">
    <source>
        <dbReference type="ARBA" id="ARBA00022516"/>
    </source>
</evidence>
<dbReference type="Pfam" id="PF02660">
    <property type="entry name" value="G3P_acyltransf"/>
    <property type="match status" value="1"/>
</dbReference>
<organism evidence="12 13">
    <name type="scientific">Geodia barretti</name>
    <name type="common">Barrett's horny sponge</name>
    <dbReference type="NCBI Taxonomy" id="519541"/>
    <lineage>
        <taxon>Eukaryota</taxon>
        <taxon>Metazoa</taxon>
        <taxon>Porifera</taxon>
        <taxon>Demospongiae</taxon>
        <taxon>Heteroscleromorpha</taxon>
        <taxon>Tetractinellida</taxon>
        <taxon>Astrophorina</taxon>
        <taxon>Geodiidae</taxon>
        <taxon>Geodia</taxon>
    </lineage>
</organism>
<reference evidence="12" key="1">
    <citation type="submission" date="2023-03" db="EMBL/GenBank/DDBJ databases">
        <authorList>
            <person name="Steffen K."/>
            <person name="Cardenas P."/>
        </authorList>
    </citation>
    <scope>NUCLEOTIDE SEQUENCE</scope>
</reference>
<keyword evidence="6" id="KW-0443">Lipid metabolism</keyword>
<keyword evidence="9" id="KW-1208">Phospholipid metabolism</keyword>
<keyword evidence="5 10" id="KW-1133">Transmembrane helix</keyword>
<dbReference type="EMBL" id="CASHTH010000516">
    <property type="protein sequence ID" value="CAI8003331.1"/>
    <property type="molecule type" value="Genomic_DNA"/>
</dbReference>
<dbReference type="GO" id="GO:0043772">
    <property type="term" value="F:acyl-phosphate glycerol-3-phosphate acyltransferase activity"/>
    <property type="evidence" value="ECO:0007669"/>
    <property type="project" value="InterPro"/>
</dbReference>
<accession>A0AA35W8X8</accession>
<name>A0AA35W8X8_GEOBA</name>
<keyword evidence="8" id="KW-0594">Phospholipid biosynthesis</keyword>
<keyword evidence="1" id="KW-1003">Cell membrane</keyword>
<dbReference type="GO" id="GO:0008654">
    <property type="term" value="P:phospholipid biosynthetic process"/>
    <property type="evidence" value="ECO:0007669"/>
    <property type="project" value="UniProtKB-KW"/>
</dbReference>
<dbReference type="AlphaFoldDB" id="A0AA35W8X8"/>
<feature type="transmembrane region" description="Helical" evidence="10">
    <location>
        <begin position="110"/>
        <end position="131"/>
    </location>
</feature>
<evidence type="ECO:0000256" key="6">
    <source>
        <dbReference type="ARBA" id="ARBA00023098"/>
    </source>
</evidence>
<evidence type="ECO:0000256" key="11">
    <source>
        <dbReference type="SAM" id="SignalP"/>
    </source>
</evidence>
<evidence type="ECO:0000256" key="7">
    <source>
        <dbReference type="ARBA" id="ARBA00023136"/>
    </source>
</evidence>
<dbReference type="GO" id="GO:0005886">
    <property type="term" value="C:plasma membrane"/>
    <property type="evidence" value="ECO:0007669"/>
    <property type="project" value="InterPro"/>
</dbReference>
<keyword evidence="2" id="KW-0444">Lipid biosynthesis</keyword>
<keyword evidence="3" id="KW-0808">Transferase</keyword>
<sequence>MAAPIILTLLSYLLGSIPAGFLVGSSAGVDVRSAGSGNIGATNVARTLGWKKGLVTLFADVAKGFLPVLAAHLLDLGNAAAAAAGLAAFAGHLYPVFLRFKGGKGVATAAGVYLAAMPLGILVVVGVFVLVMLAARRVSLASLSAAVLAPVVAWALSYPEEVAWMSLVIGILVVLRHRDNIRRLMAGEEPRFNLRR</sequence>
<evidence type="ECO:0000256" key="3">
    <source>
        <dbReference type="ARBA" id="ARBA00022679"/>
    </source>
</evidence>
<evidence type="ECO:0000256" key="8">
    <source>
        <dbReference type="ARBA" id="ARBA00023209"/>
    </source>
</evidence>
<dbReference type="NCBIfam" id="TIGR00023">
    <property type="entry name" value="glycerol-3-phosphate 1-O-acyltransferase PlsY"/>
    <property type="match status" value="1"/>
</dbReference>
<feature type="transmembrane region" description="Helical" evidence="10">
    <location>
        <begin position="162"/>
        <end position="178"/>
    </location>
</feature>
<evidence type="ECO:0000313" key="13">
    <source>
        <dbReference type="Proteomes" id="UP001174909"/>
    </source>
</evidence>
<keyword evidence="13" id="KW-1185">Reference proteome</keyword>